<dbReference type="AlphaFoldDB" id="A0A4S8KMV8"/>
<accession>A0A4S8KMV8</accession>
<organism evidence="1 2">
    <name type="scientific">Dendrothele bispora (strain CBS 962.96)</name>
    <dbReference type="NCBI Taxonomy" id="1314807"/>
    <lineage>
        <taxon>Eukaryota</taxon>
        <taxon>Fungi</taxon>
        <taxon>Dikarya</taxon>
        <taxon>Basidiomycota</taxon>
        <taxon>Agaricomycotina</taxon>
        <taxon>Agaricomycetes</taxon>
        <taxon>Agaricomycetidae</taxon>
        <taxon>Agaricales</taxon>
        <taxon>Agaricales incertae sedis</taxon>
        <taxon>Dendrothele</taxon>
    </lineage>
</organism>
<proteinExistence type="predicted"/>
<name>A0A4S8KMV8_DENBC</name>
<dbReference type="EMBL" id="ML180689">
    <property type="protein sequence ID" value="THU76831.1"/>
    <property type="molecule type" value="Genomic_DNA"/>
</dbReference>
<sequence>MAARSRRRNSEGNGRMYDLNRFLFLGLLALSDEGELQNKEGELQNKPEEHESGLNSARAFCLIQLPKEPGFLMLGCWITFGANSKTQQNLVPVTSVFARNLYLK</sequence>
<dbReference type="Proteomes" id="UP000297245">
    <property type="component" value="Unassembled WGS sequence"/>
</dbReference>
<gene>
    <name evidence="1" type="ORF">K435DRAFT_813032</name>
</gene>
<keyword evidence="2" id="KW-1185">Reference proteome</keyword>
<evidence type="ECO:0000313" key="2">
    <source>
        <dbReference type="Proteomes" id="UP000297245"/>
    </source>
</evidence>
<evidence type="ECO:0000313" key="1">
    <source>
        <dbReference type="EMBL" id="THU76831.1"/>
    </source>
</evidence>
<protein>
    <submittedName>
        <fullName evidence="1">Uncharacterized protein</fullName>
    </submittedName>
</protein>
<reference evidence="1 2" key="1">
    <citation type="journal article" date="2019" name="Nat. Ecol. Evol.">
        <title>Megaphylogeny resolves global patterns of mushroom evolution.</title>
        <authorList>
            <person name="Varga T."/>
            <person name="Krizsan K."/>
            <person name="Foldi C."/>
            <person name="Dima B."/>
            <person name="Sanchez-Garcia M."/>
            <person name="Sanchez-Ramirez S."/>
            <person name="Szollosi G.J."/>
            <person name="Szarkandi J.G."/>
            <person name="Papp V."/>
            <person name="Albert L."/>
            <person name="Andreopoulos W."/>
            <person name="Angelini C."/>
            <person name="Antonin V."/>
            <person name="Barry K.W."/>
            <person name="Bougher N.L."/>
            <person name="Buchanan P."/>
            <person name="Buyck B."/>
            <person name="Bense V."/>
            <person name="Catcheside P."/>
            <person name="Chovatia M."/>
            <person name="Cooper J."/>
            <person name="Damon W."/>
            <person name="Desjardin D."/>
            <person name="Finy P."/>
            <person name="Geml J."/>
            <person name="Haridas S."/>
            <person name="Hughes K."/>
            <person name="Justo A."/>
            <person name="Karasinski D."/>
            <person name="Kautmanova I."/>
            <person name="Kiss B."/>
            <person name="Kocsube S."/>
            <person name="Kotiranta H."/>
            <person name="LaButti K.M."/>
            <person name="Lechner B.E."/>
            <person name="Liimatainen K."/>
            <person name="Lipzen A."/>
            <person name="Lukacs Z."/>
            <person name="Mihaltcheva S."/>
            <person name="Morgado L.N."/>
            <person name="Niskanen T."/>
            <person name="Noordeloos M.E."/>
            <person name="Ohm R.A."/>
            <person name="Ortiz-Santana B."/>
            <person name="Ovrebo C."/>
            <person name="Racz N."/>
            <person name="Riley R."/>
            <person name="Savchenko A."/>
            <person name="Shiryaev A."/>
            <person name="Soop K."/>
            <person name="Spirin V."/>
            <person name="Szebenyi C."/>
            <person name="Tomsovsky M."/>
            <person name="Tulloss R.E."/>
            <person name="Uehling J."/>
            <person name="Grigoriev I.V."/>
            <person name="Vagvolgyi C."/>
            <person name="Papp T."/>
            <person name="Martin F.M."/>
            <person name="Miettinen O."/>
            <person name="Hibbett D.S."/>
            <person name="Nagy L.G."/>
        </authorList>
    </citation>
    <scope>NUCLEOTIDE SEQUENCE [LARGE SCALE GENOMIC DNA]</scope>
    <source>
        <strain evidence="1 2">CBS 962.96</strain>
    </source>
</reference>